<evidence type="ECO:0000256" key="1">
    <source>
        <dbReference type="ARBA" id="ARBA00004123"/>
    </source>
</evidence>
<organism evidence="8 9">
    <name type="scientific">Trypanosoma cruzi marinkellei</name>
    <dbReference type="NCBI Taxonomy" id="85056"/>
    <lineage>
        <taxon>Eukaryota</taxon>
        <taxon>Discoba</taxon>
        <taxon>Euglenozoa</taxon>
        <taxon>Kinetoplastea</taxon>
        <taxon>Metakinetoplastina</taxon>
        <taxon>Trypanosomatida</taxon>
        <taxon>Trypanosomatidae</taxon>
        <taxon>Trypanosoma</taxon>
        <taxon>Schizotrypanum</taxon>
    </lineage>
</organism>
<accession>K2NWG5</accession>
<evidence type="ECO:0000313" key="9">
    <source>
        <dbReference type="Proteomes" id="UP000007350"/>
    </source>
</evidence>
<dbReference type="EMBL" id="AHKC01009350">
    <property type="protein sequence ID" value="EKF33257.1"/>
    <property type="molecule type" value="Genomic_DNA"/>
</dbReference>
<comment type="caution">
    <text evidence="8">The sequence shown here is derived from an EMBL/GenBank/DDBJ whole genome shotgun (WGS) entry which is preliminary data.</text>
</comment>
<comment type="similarity">
    <text evidence="2">Belongs to the DNA polymerase alpha subunit B family.</text>
</comment>
<evidence type="ECO:0000256" key="4">
    <source>
        <dbReference type="ARBA" id="ARBA00022705"/>
    </source>
</evidence>
<evidence type="ECO:0000256" key="6">
    <source>
        <dbReference type="SAM" id="MobiDB-lite"/>
    </source>
</evidence>
<keyword evidence="4" id="KW-0235">DNA replication</keyword>
<dbReference type="Pfam" id="PF04042">
    <property type="entry name" value="DNA_pol_E_B"/>
    <property type="match status" value="1"/>
</dbReference>
<feature type="region of interest" description="Disordered" evidence="6">
    <location>
        <begin position="488"/>
        <end position="509"/>
    </location>
</feature>
<evidence type="ECO:0000259" key="7">
    <source>
        <dbReference type="Pfam" id="PF04042"/>
    </source>
</evidence>
<evidence type="ECO:0000256" key="3">
    <source>
        <dbReference type="ARBA" id="ARBA00018596"/>
    </source>
</evidence>
<sequence>MMQHGVRWKAAANLELLLGSEHPPARIVRDVTNAAANIDGAAVDARNTVSFKNTLYCNRQDAGYVGTRQRLAEYYRFMFSKIPLWEKSVQHGEAKKETTEASVVKNEEEEEERDAETPTSHENVLPPTYRAVGVLTQTNNPGDIGGDLLLPWEFYPVTDMNDEDAYAECIKALLREAPVVNGLLHIGAEEEDEMGATGTTMATSNLNAYSRSHGRLSIYTRLVPQFSGIYPGMAVGIVGDPFKRSSSGMLTGVLVRQFILPSRPTFPWNIQMPLPTPSASTTIPTRVHFCSGPFPRHEIVSILNAVTQNALARGADLLIIGGPLVKEFEEFEKELLTTLQRTFDELLGAYMDGIEDTISNYYAVNSNPAKKHRLKVVLISHRDDVTQIPALPTTMYGVQDGRDVWVRSNPCRISVNGIHFGVCNEDVVGNMRDKMVERWPTEAGSLRRVVEALVQSRLYAPIYGLPAVTHELKHLQALRMEYLPEASNEEVSNNNNEAKDDANHRNGKPASSLKWDSLFSIFSAESGAPDEVKTETKRVKMEAQDSSVPLKNGLNSETAVEWMPHVMFLPSTRPRFVVVTHRSVFDGAKGARRDESELDDVSTASGVLVVNQEIWSKRSSPKFELRVAEVTIPDSELVMRRGASEANGVSCGLIHFINNAVNS</sequence>
<feature type="region of interest" description="Disordered" evidence="6">
    <location>
        <begin position="90"/>
        <end position="125"/>
    </location>
</feature>
<evidence type="ECO:0000256" key="5">
    <source>
        <dbReference type="ARBA" id="ARBA00023242"/>
    </source>
</evidence>
<dbReference type="InterPro" id="IPR016722">
    <property type="entry name" value="DNA_pol_alpha_bsu"/>
</dbReference>
<dbReference type="OrthoDB" id="245242at2759"/>
<name>K2NWG5_TRYCR</name>
<evidence type="ECO:0000313" key="8">
    <source>
        <dbReference type="EMBL" id="EKF33257.1"/>
    </source>
</evidence>
<keyword evidence="9" id="KW-1185">Reference proteome</keyword>
<protein>
    <recommendedName>
        <fullName evidence="3">DNA polymerase alpha subunit B</fullName>
    </recommendedName>
</protein>
<dbReference type="PANTHER" id="PTHR23061">
    <property type="entry name" value="DNA POLYMERASE 2 ALPHA 70 KDA SUBUNIT"/>
    <property type="match status" value="1"/>
</dbReference>
<evidence type="ECO:0000256" key="2">
    <source>
        <dbReference type="ARBA" id="ARBA00007299"/>
    </source>
</evidence>
<dbReference type="PANTHER" id="PTHR23061:SF12">
    <property type="entry name" value="DNA POLYMERASE ALPHA SUBUNIT B"/>
    <property type="match status" value="1"/>
</dbReference>
<dbReference type="GO" id="GO:0006270">
    <property type="term" value="P:DNA replication initiation"/>
    <property type="evidence" value="ECO:0007669"/>
    <property type="project" value="TreeGrafter"/>
</dbReference>
<dbReference type="InterPro" id="IPR007185">
    <property type="entry name" value="DNA_pol_a/d/e_bsu"/>
</dbReference>
<feature type="domain" description="DNA polymerase alpha/delta/epsilon subunit B" evidence="7">
    <location>
        <begin position="288"/>
        <end position="576"/>
    </location>
</feature>
<feature type="compositionally biased region" description="Basic and acidic residues" evidence="6">
    <location>
        <begin position="90"/>
        <end position="99"/>
    </location>
</feature>
<dbReference type="GO" id="GO:0003677">
    <property type="term" value="F:DNA binding"/>
    <property type="evidence" value="ECO:0007669"/>
    <property type="project" value="InterPro"/>
</dbReference>
<dbReference type="AlphaFoldDB" id="K2NWG5"/>
<keyword evidence="5" id="KW-0539">Nucleus</keyword>
<proteinExistence type="inferred from homology"/>
<gene>
    <name evidence="8" type="ORF">MOQ_002880</name>
</gene>
<dbReference type="Gene3D" id="3.60.21.60">
    <property type="match status" value="1"/>
</dbReference>
<reference evidence="8 9" key="1">
    <citation type="journal article" date="2012" name="BMC Genomics">
        <title>Comparative genomic analysis of human infective Trypanosoma cruzi lineages with the bat-restricted subspecies T. cruzi marinkellei.</title>
        <authorList>
            <person name="Franzen O."/>
            <person name="Talavera-Lopez C."/>
            <person name="Ochaya S."/>
            <person name="Butler C.E."/>
            <person name="Messenger L.A."/>
            <person name="Lewis M.D."/>
            <person name="Llewellyn M.S."/>
            <person name="Marinkelle C.J."/>
            <person name="Tyler K.M."/>
            <person name="Miles M.A."/>
            <person name="Andersson B."/>
        </authorList>
    </citation>
    <scope>NUCLEOTIDE SEQUENCE [LARGE SCALE GENOMIC DNA]</scope>
    <source>
        <strain evidence="8 9">B7</strain>
    </source>
</reference>
<dbReference type="GO" id="GO:0005658">
    <property type="term" value="C:alpha DNA polymerase:primase complex"/>
    <property type="evidence" value="ECO:0007669"/>
    <property type="project" value="TreeGrafter"/>
</dbReference>
<comment type="subcellular location">
    <subcellularLocation>
        <location evidence="1">Nucleus</location>
    </subcellularLocation>
</comment>
<dbReference type="Proteomes" id="UP000007350">
    <property type="component" value="Unassembled WGS sequence"/>
</dbReference>